<accession>A0A176W3C3</accession>
<name>A0A176W3C3_MARPO</name>
<protein>
    <submittedName>
        <fullName evidence="2">Uncharacterized protein</fullName>
    </submittedName>
</protein>
<gene>
    <name evidence="2" type="ORF">AXG93_4118s1170</name>
</gene>
<feature type="region of interest" description="Disordered" evidence="1">
    <location>
        <begin position="180"/>
        <end position="205"/>
    </location>
</feature>
<keyword evidence="3" id="KW-1185">Reference proteome</keyword>
<feature type="compositionally biased region" description="Basic and acidic residues" evidence="1">
    <location>
        <begin position="185"/>
        <end position="205"/>
    </location>
</feature>
<dbReference type="AlphaFoldDB" id="A0A176W3C3"/>
<evidence type="ECO:0000313" key="3">
    <source>
        <dbReference type="Proteomes" id="UP000077202"/>
    </source>
</evidence>
<sequence length="242" mass="26832">MAASQVRTTDFCRTRNTIDKAISLWKESSADPPQRHWLQVANVLQNAIAMSIVTRIERWLKSTLARTEGSEGGSEALCTERAAIGLSRTGLPEGGTVDVRVNSTTWHMTPNPRRELHPGRIHASKNDKGVWKVTADTADSQVLGTRQVRMNEAQQGPLALIQEQIRVRADIRIPGSLEPSVRSGTLDKKRTTAKIGADDRGAENTPRDTLRVLGLRALNFRRNKRAQQPPKFAVRVPRAAHL</sequence>
<dbReference type="EMBL" id="LVLJ01002133">
    <property type="protein sequence ID" value="OAE26686.1"/>
    <property type="molecule type" value="Genomic_DNA"/>
</dbReference>
<dbReference type="Proteomes" id="UP000077202">
    <property type="component" value="Unassembled WGS sequence"/>
</dbReference>
<reference evidence="2" key="1">
    <citation type="submission" date="2016-03" db="EMBL/GenBank/DDBJ databases">
        <title>Mechanisms controlling the formation of the plant cell surface in tip-growing cells are functionally conserved among land plants.</title>
        <authorList>
            <person name="Honkanen S."/>
            <person name="Jones V.A."/>
            <person name="Morieri G."/>
            <person name="Champion C."/>
            <person name="Hetherington A.J."/>
            <person name="Kelly S."/>
            <person name="Saint-Marcoux D."/>
            <person name="Proust H."/>
            <person name="Prescott H."/>
            <person name="Dolan L."/>
        </authorList>
    </citation>
    <scope>NUCLEOTIDE SEQUENCE [LARGE SCALE GENOMIC DNA]</scope>
    <source>
        <tissue evidence="2">Whole gametophyte</tissue>
    </source>
</reference>
<proteinExistence type="predicted"/>
<organism evidence="2 3">
    <name type="scientific">Marchantia polymorpha subsp. ruderalis</name>
    <dbReference type="NCBI Taxonomy" id="1480154"/>
    <lineage>
        <taxon>Eukaryota</taxon>
        <taxon>Viridiplantae</taxon>
        <taxon>Streptophyta</taxon>
        <taxon>Embryophyta</taxon>
        <taxon>Marchantiophyta</taxon>
        <taxon>Marchantiopsida</taxon>
        <taxon>Marchantiidae</taxon>
        <taxon>Marchantiales</taxon>
        <taxon>Marchantiaceae</taxon>
        <taxon>Marchantia</taxon>
    </lineage>
</organism>
<evidence type="ECO:0000313" key="2">
    <source>
        <dbReference type="EMBL" id="OAE26686.1"/>
    </source>
</evidence>
<comment type="caution">
    <text evidence="2">The sequence shown here is derived from an EMBL/GenBank/DDBJ whole genome shotgun (WGS) entry which is preliminary data.</text>
</comment>
<evidence type="ECO:0000256" key="1">
    <source>
        <dbReference type="SAM" id="MobiDB-lite"/>
    </source>
</evidence>